<dbReference type="Gramene" id="TraesSTA4B03G02351000.1">
    <property type="protein sequence ID" value="TraesSTA4B03G02351000.1.CDS1"/>
    <property type="gene ID" value="TraesSTA4B03G02351000"/>
</dbReference>
<evidence type="ECO:0000259" key="4">
    <source>
        <dbReference type="PROSITE" id="PS50174"/>
    </source>
</evidence>
<name>A0A3B6IWC6_WHEAT</name>
<comment type="subcellular location">
    <subcellularLocation>
        <location evidence="1">Nucleus</location>
    </subcellularLocation>
</comment>
<dbReference type="Gramene" id="TraesWEE_scaffold_056135_01G000100.1">
    <property type="protein sequence ID" value="TraesWEE_scaffold_056135_01G000100.1"/>
    <property type="gene ID" value="TraesWEE_scaffold_056135_01G000100"/>
</dbReference>
<dbReference type="GO" id="GO:0003676">
    <property type="term" value="F:nucleic acid binding"/>
    <property type="evidence" value="ECO:0007669"/>
    <property type="project" value="InterPro"/>
</dbReference>
<dbReference type="OMA" id="FNRRPND"/>
<dbReference type="Gramene" id="TraesSYM4B03G02383400.1">
    <property type="protein sequence ID" value="TraesSYM4B03G02383400.1.CDS1"/>
    <property type="gene ID" value="TraesSYM4B03G02383400"/>
</dbReference>
<dbReference type="InterPro" id="IPR026822">
    <property type="entry name" value="Spp2/MOS2_G-patch"/>
</dbReference>
<dbReference type="STRING" id="4565.A0A3B6IWC6"/>
<dbReference type="Gramene" id="TraesJAG4B03G02354480.1">
    <property type="protein sequence ID" value="TraesJAG4B03G02354480.1.CDS1"/>
    <property type="gene ID" value="TraesJAG4B03G02354480"/>
</dbReference>
<evidence type="ECO:0000256" key="1">
    <source>
        <dbReference type="ARBA" id="ARBA00004123"/>
    </source>
</evidence>
<reference evidence="5" key="2">
    <citation type="submission" date="2018-10" db="UniProtKB">
        <authorList>
            <consortium name="EnsemblPlants"/>
        </authorList>
    </citation>
    <scope>IDENTIFICATION</scope>
</reference>
<dbReference type="Proteomes" id="UP000019116">
    <property type="component" value="Chromosome 4B"/>
</dbReference>
<dbReference type="GO" id="GO:0005681">
    <property type="term" value="C:spliceosomal complex"/>
    <property type="evidence" value="ECO:0000318"/>
    <property type="project" value="GO_Central"/>
</dbReference>
<dbReference type="PANTHER" id="PTHR15818:SF2">
    <property type="entry name" value="G-PATCH DOMAIN AND KOW MOTIFS-CONTAINING PROTEIN"/>
    <property type="match status" value="1"/>
</dbReference>
<dbReference type="Gramene" id="TraesARI4B03G02393830.1">
    <property type="protein sequence ID" value="TraesARI4B03G02393830.1.CDS1"/>
    <property type="gene ID" value="TraesARI4B03G02393830"/>
</dbReference>
<dbReference type="GO" id="GO:0000398">
    <property type="term" value="P:mRNA splicing, via spliceosome"/>
    <property type="evidence" value="ECO:0000318"/>
    <property type="project" value="GO_Central"/>
</dbReference>
<accession>A0A3B6IWC6</accession>
<proteinExistence type="predicted"/>
<dbReference type="Gramene" id="TraesKAR4B01G0347300.1">
    <property type="protein sequence ID" value="cds.TraesKAR4B01G0347300.1"/>
    <property type="gene ID" value="TraesKAR4B01G0347300"/>
</dbReference>
<dbReference type="Gramene" id="TraesROB_scaffold_002876_01G000100.1">
    <property type="protein sequence ID" value="TraesROB_scaffold_002876_01G000100.1"/>
    <property type="gene ID" value="TraesROB_scaffold_002876_01G000100"/>
</dbReference>
<dbReference type="AlphaFoldDB" id="A0A3B6IWC6"/>
<keyword evidence="6" id="KW-1185">Reference proteome</keyword>
<dbReference type="Gramene" id="TraesNOR4B03G02373810.1">
    <property type="protein sequence ID" value="TraesNOR4B03G02373810.1.CDS1"/>
    <property type="gene ID" value="TraesNOR4B03G02373810"/>
</dbReference>
<dbReference type="Gramene" id="TraesCS4B02G251300.1">
    <property type="protein sequence ID" value="TraesCS4B02G251300.1.cds1"/>
    <property type="gene ID" value="TraesCS4B02G251300"/>
</dbReference>
<dbReference type="PANTHER" id="PTHR15818">
    <property type="entry name" value="G PATCH AND KOW-CONTAINING"/>
    <property type="match status" value="1"/>
</dbReference>
<dbReference type="PROSITE" id="PS50174">
    <property type="entry name" value="G_PATCH"/>
    <property type="match status" value="1"/>
</dbReference>
<dbReference type="Gramene" id="TraesMAC4B03G02356290.1">
    <property type="protein sequence ID" value="TraesMAC4B03G02356290.1.CDS1"/>
    <property type="gene ID" value="TraesMAC4B03G02356290"/>
</dbReference>
<reference evidence="5" key="1">
    <citation type="submission" date="2018-08" db="EMBL/GenBank/DDBJ databases">
        <authorList>
            <person name="Rossello M."/>
        </authorList>
    </citation>
    <scope>NUCLEOTIDE SEQUENCE [LARGE SCALE GENOMIC DNA]</scope>
    <source>
        <strain evidence="5">cv. Chinese Spring</strain>
    </source>
</reference>
<evidence type="ECO:0000313" key="5">
    <source>
        <dbReference type="EnsemblPlants" id="TraesCS4B02G251300.1.cds1"/>
    </source>
</evidence>
<feature type="domain" description="G-patch" evidence="4">
    <location>
        <begin position="172"/>
        <end position="218"/>
    </location>
</feature>
<dbReference type="Gramene" id="TraesLAC4B03G02310070.1">
    <property type="protein sequence ID" value="TraesLAC4B03G02310070.1.CDS1"/>
    <property type="gene ID" value="TraesLAC4B03G02310070"/>
</dbReference>
<protein>
    <recommendedName>
        <fullName evidence="4">G-patch domain-containing protein</fullName>
    </recommendedName>
</protein>
<dbReference type="Gramene" id="TraesJUL4B03G02375350.1">
    <property type="protein sequence ID" value="TraesJUL4B03G02375350.1.CDS1"/>
    <property type="gene ID" value="TraesJUL4B03G02375350"/>
</dbReference>
<feature type="region of interest" description="Disordered" evidence="3">
    <location>
        <begin position="101"/>
        <end position="146"/>
    </location>
</feature>
<dbReference type="Gramene" id="TraesLDM4B03G02357220.1">
    <property type="protein sequence ID" value="TraesLDM4B03G02357220.1.CDS1"/>
    <property type="gene ID" value="TraesLDM4B03G02357220"/>
</dbReference>
<dbReference type="InterPro" id="IPR045166">
    <property type="entry name" value="Spp2-like"/>
</dbReference>
<dbReference type="Pfam" id="PF12656">
    <property type="entry name" value="G-patch_2"/>
    <property type="match status" value="1"/>
</dbReference>
<evidence type="ECO:0000256" key="2">
    <source>
        <dbReference type="ARBA" id="ARBA00023242"/>
    </source>
</evidence>
<dbReference type="Gramene" id="TraesCLE_scaffold_052304_01G000100.1">
    <property type="protein sequence ID" value="TraesCLE_scaffold_052304_01G000100.1"/>
    <property type="gene ID" value="TraesCLE_scaffold_052304_01G000100"/>
</dbReference>
<dbReference type="Gramene" id="TraesCS4B03G0678400.1">
    <property type="protein sequence ID" value="TraesCS4B03G0678400.1.CDS1"/>
    <property type="gene ID" value="TraesCS4B03G0678400"/>
</dbReference>
<evidence type="ECO:0000256" key="3">
    <source>
        <dbReference type="SAM" id="MobiDB-lite"/>
    </source>
</evidence>
<dbReference type="InterPro" id="IPR000467">
    <property type="entry name" value="G_patch_dom"/>
</dbReference>
<dbReference type="OrthoDB" id="5577072at2759"/>
<keyword evidence="2" id="KW-0539">Nucleus</keyword>
<evidence type="ECO:0000313" key="6">
    <source>
        <dbReference type="Proteomes" id="UP000019116"/>
    </source>
</evidence>
<dbReference type="EnsemblPlants" id="TraesCS4B02G251300.1">
    <property type="protein sequence ID" value="TraesCS4B02G251300.1.cds1"/>
    <property type="gene ID" value="TraesCS4B02G251300"/>
</dbReference>
<dbReference type="Gramene" id="TraesCAD_scaffold_086927_01G000100.1">
    <property type="protein sequence ID" value="TraesCAD_scaffold_086927_01G000100.1"/>
    <property type="gene ID" value="TraesCAD_scaffold_086927_01G000100"/>
</dbReference>
<organism evidence="5">
    <name type="scientific">Triticum aestivum</name>
    <name type="common">Wheat</name>
    <dbReference type="NCBI Taxonomy" id="4565"/>
    <lineage>
        <taxon>Eukaryota</taxon>
        <taxon>Viridiplantae</taxon>
        <taxon>Streptophyta</taxon>
        <taxon>Embryophyta</taxon>
        <taxon>Tracheophyta</taxon>
        <taxon>Spermatophyta</taxon>
        <taxon>Magnoliopsida</taxon>
        <taxon>Liliopsida</taxon>
        <taxon>Poales</taxon>
        <taxon>Poaceae</taxon>
        <taxon>BOP clade</taxon>
        <taxon>Pooideae</taxon>
        <taxon>Triticodae</taxon>
        <taxon>Triticeae</taxon>
        <taxon>Triticinae</taxon>
        <taxon>Triticum</taxon>
    </lineage>
</organism>
<sequence>MEEEKKMKLCFSIPSKPKVKPATPPAAFSVAAVAPGPAPRFVTVFDPSETLTPAPAAPVVIAPLPDSRKPSPAAAAPAAPVVIAPLPNTRKLAEAPAFVLGASDSPSSSAAYGLTVRNTDSKRKLDPQDDAAREQPSPPGPSGEDLMLRRFKEDMAVLPEIEGTDEYDEVPVEGFGAALLAGYGWKEGDSIGKKYKGMGAVKVREYGRRRCGTQGLGS</sequence>
<feature type="compositionally biased region" description="Basic and acidic residues" evidence="3">
    <location>
        <begin position="119"/>
        <end position="133"/>
    </location>
</feature>